<protein>
    <submittedName>
        <fullName evidence="2">Uncharacterized protein</fullName>
    </submittedName>
</protein>
<reference evidence="2" key="1">
    <citation type="submission" date="2016-10" db="EMBL/GenBank/DDBJ databases">
        <authorList>
            <person name="Benchimol M."/>
            <person name="Almeida L.G."/>
            <person name="Vasconcelos A.T."/>
            <person name="Perreira-Neves A."/>
            <person name="Rosa I.A."/>
            <person name="Tasca T."/>
            <person name="Bogo M.R."/>
            <person name="de Souza W."/>
        </authorList>
    </citation>
    <scope>NUCLEOTIDE SEQUENCE [LARGE SCALE GENOMIC DNA]</scope>
    <source>
        <strain evidence="2">K</strain>
    </source>
</reference>
<keyword evidence="1" id="KW-0175">Coiled coil</keyword>
<keyword evidence="3" id="KW-1185">Reference proteome</keyword>
<name>A0A1J4K2Y6_9EUKA</name>
<dbReference type="RefSeq" id="XP_068358887.1">
    <property type="nucleotide sequence ID" value="XM_068504938.1"/>
</dbReference>
<evidence type="ECO:0000313" key="3">
    <source>
        <dbReference type="Proteomes" id="UP000179807"/>
    </source>
</evidence>
<proteinExistence type="predicted"/>
<comment type="caution">
    <text evidence="2">The sequence shown here is derived from an EMBL/GenBank/DDBJ whole genome shotgun (WGS) entry which is preliminary data.</text>
</comment>
<feature type="coiled-coil region" evidence="1">
    <location>
        <begin position="146"/>
        <end position="251"/>
    </location>
</feature>
<dbReference type="GeneID" id="94839642"/>
<evidence type="ECO:0000256" key="1">
    <source>
        <dbReference type="SAM" id="Coils"/>
    </source>
</evidence>
<accession>A0A1J4K2Y6</accession>
<dbReference type="EMBL" id="MLAK01000747">
    <property type="protein sequence ID" value="OHT05751.1"/>
    <property type="molecule type" value="Genomic_DNA"/>
</dbReference>
<dbReference type="OrthoDB" id="10680246at2759"/>
<feature type="coiled-coil region" evidence="1">
    <location>
        <begin position="280"/>
        <end position="380"/>
    </location>
</feature>
<dbReference type="Gene3D" id="1.10.287.1490">
    <property type="match status" value="1"/>
</dbReference>
<sequence>MLNSNQFRNDSDSDCANVIDPVQVDSRCRVIKVLQEQITNQNKDTSDISKLRSQLLIAEQTLEMKEAEYKLRIDDLEYEVEQLKLQNSRLKDSFFQQKEKATIAVNNADENEINKKYKKWKTKYHSLANSEDYQASAKVFQIQSELKAKQEENQKNVEEISRLTEVNINLSNKVMLLTEDLKRTRGLLENATTKSNNFQEQIKTLNLDKKKLTEDAKQKSTLLQHNRKMHAREEKNLKEKEKSQLAQMKAQKHANYELQNEITRLKTIIDKEAKEKKSIMKKFNKMKQDHEEMIAKLKEQLETLKNDNDALLQDLEASRSSGNSLGEEVSTLKNENSEMQIRLQRAAKIKEHNALLKGAINEMKTTIDNLQNSVSSFESDSIAKTEQMRNLLSKNYAGIDPFMEWNDIVEYFSNMITQVKDLSAENSDLIKKNKKLTKSNKTIKSETQETKEQATKKNEVLEKQLKECQDKISQLMNENSNDSALFCQSIRKKIDCGYLSYYKTVQQIIAKLTKTEYCPVSMRSLVLMSILTTRIRHFKKSAPYDGSTILEFASSNQRDAKSPVLILKEKVDELVNQEMKEAEELEKLKRSNADLQTKSKKFYALCKELQQKIDEQLKIIEEMKLKNSELQSIIDRNATAEDFAKLDAKYNKKIQEYNEIERQFLEMKVEMKRLLTTVDSQQREDLNFQATIEELTLEVEQLKQTNDKIKHELEIAQVSLREKNREILSLERRLVKQKSQVVVVKDQIPTGYIPPQIPLESNTETTTKSNFYMNDNLRNSLAQMQNRLMRRSEMI</sequence>
<feature type="coiled-coil region" evidence="1">
    <location>
        <begin position="568"/>
        <end position="663"/>
    </location>
</feature>
<feature type="coiled-coil region" evidence="1">
    <location>
        <begin position="419"/>
        <end position="478"/>
    </location>
</feature>
<evidence type="ECO:0000313" key="2">
    <source>
        <dbReference type="EMBL" id="OHT05751.1"/>
    </source>
</evidence>
<dbReference type="Proteomes" id="UP000179807">
    <property type="component" value="Unassembled WGS sequence"/>
</dbReference>
<feature type="coiled-coil region" evidence="1">
    <location>
        <begin position="48"/>
        <end position="93"/>
    </location>
</feature>
<feature type="coiled-coil region" evidence="1">
    <location>
        <begin position="692"/>
        <end position="740"/>
    </location>
</feature>
<dbReference type="VEuPathDB" id="TrichDB:TRFO_26420"/>
<dbReference type="AlphaFoldDB" id="A0A1J4K2Y6"/>
<gene>
    <name evidence="2" type="ORF">TRFO_26420</name>
</gene>
<organism evidence="2 3">
    <name type="scientific">Tritrichomonas foetus</name>
    <dbReference type="NCBI Taxonomy" id="1144522"/>
    <lineage>
        <taxon>Eukaryota</taxon>
        <taxon>Metamonada</taxon>
        <taxon>Parabasalia</taxon>
        <taxon>Tritrichomonadida</taxon>
        <taxon>Tritrichomonadidae</taxon>
        <taxon>Tritrichomonas</taxon>
    </lineage>
</organism>